<name>A0A4V2Z4X0_9BACT</name>
<evidence type="ECO:0000259" key="1">
    <source>
        <dbReference type="Pfam" id="PF09722"/>
    </source>
</evidence>
<dbReference type="Proteomes" id="UP000294850">
    <property type="component" value="Unassembled WGS sequence"/>
</dbReference>
<gene>
    <name evidence="3" type="ORF">E0F88_02060</name>
</gene>
<dbReference type="Pfam" id="PF09722">
    <property type="entry name" value="Xre_MbcA_ParS_C"/>
    <property type="match status" value="1"/>
</dbReference>
<dbReference type="AlphaFoldDB" id="A0A4V2Z4X0"/>
<evidence type="ECO:0000313" key="3">
    <source>
        <dbReference type="EMBL" id="TDE18348.1"/>
    </source>
</evidence>
<evidence type="ECO:0000259" key="2">
    <source>
        <dbReference type="Pfam" id="PF20432"/>
    </source>
</evidence>
<dbReference type="OrthoDB" id="5770459at2"/>
<reference evidence="3 4" key="1">
    <citation type="submission" date="2019-03" db="EMBL/GenBank/DDBJ databases">
        <title>Dyadobacter AR-3-6 sp. nov., isolated from arctic soil.</title>
        <authorList>
            <person name="Chaudhary D.K."/>
        </authorList>
    </citation>
    <scope>NUCLEOTIDE SEQUENCE [LARGE SCALE GENOMIC DNA]</scope>
    <source>
        <strain evidence="3 4">AR-3-6</strain>
    </source>
</reference>
<dbReference type="InterPro" id="IPR046847">
    <property type="entry name" value="Xre-like_HTH"/>
</dbReference>
<comment type="caution">
    <text evidence="3">The sequence shown here is derived from an EMBL/GenBank/DDBJ whole genome shotgun (WGS) entry which is preliminary data.</text>
</comment>
<feature type="domain" description="Antitoxin Xre-like helix-turn-helix" evidence="2">
    <location>
        <begin position="64"/>
        <end position="118"/>
    </location>
</feature>
<sequence length="181" mass="19931">MDNLFVYLGKMSIMNLSASKTSKVTVKAVEEVVMQKKASTNELTWMILGGEQFMANEPVSGLDFLTASAEGIPKLSVESLAGIMQIPMKDMAVLLNLSYKTLSRKKRTDVLSNLVSSLSIEIASTFAKGLAVFEDADRLNRWMHKDNKALNGQKPFDLLNTPTGIKLVNQILGRIEEGVYS</sequence>
<dbReference type="EMBL" id="SMFL01000001">
    <property type="protein sequence ID" value="TDE18348.1"/>
    <property type="molecule type" value="Genomic_DNA"/>
</dbReference>
<dbReference type="InterPro" id="IPR024467">
    <property type="entry name" value="Xre/MbcA/ParS-like_toxin-bd"/>
</dbReference>
<protein>
    <submittedName>
        <fullName evidence="3">DUF2384 domain-containing protein</fullName>
    </submittedName>
</protein>
<accession>A0A4V2Z4X0</accession>
<keyword evidence="4" id="KW-1185">Reference proteome</keyword>
<proteinExistence type="predicted"/>
<feature type="domain" description="Antitoxin Xre/MbcA/ParS-like toxin-binding" evidence="1">
    <location>
        <begin position="130"/>
        <end position="178"/>
    </location>
</feature>
<dbReference type="Pfam" id="PF20432">
    <property type="entry name" value="Xre-like-HTH"/>
    <property type="match status" value="1"/>
</dbReference>
<organism evidence="3 4">
    <name type="scientific">Dyadobacter psychrotolerans</name>
    <dbReference type="NCBI Taxonomy" id="2541721"/>
    <lineage>
        <taxon>Bacteria</taxon>
        <taxon>Pseudomonadati</taxon>
        <taxon>Bacteroidota</taxon>
        <taxon>Cytophagia</taxon>
        <taxon>Cytophagales</taxon>
        <taxon>Spirosomataceae</taxon>
        <taxon>Dyadobacter</taxon>
    </lineage>
</organism>
<dbReference type="GO" id="GO:0003677">
    <property type="term" value="F:DNA binding"/>
    <property type="evidence" value="ECO:0007669"/>
    <property type="project" value="InterPro"/>
</dbReference>
<evidence type="ECO:0000313" key="4">
    <source>
        <dbReference type="Proteomes" id="UP000294850"/>
    </source>
</evidence>